<organism evidence="1 2">
    <name type="scientific">Variovorax paradoxus</name>
    <dbReference type="NCBI Taxonomy" id="34073"/>
    <lineage>
        <taxon>Bacteria</taxon>
        <taxon>Pseudomonadati</taxon>
        <taxon>Pseudomonadota</taxon>
        <taxon>Betaproteobacteria</taxon>
        <taxon>Burkholderiales</taxon>
        <taxon>Comamonadaceae</taxon>
        <taxon>Variovorax</taxon>
    </lineage>
</organism>
<accession>A0A0H2M265</accession>
<keyword evidence="2" id="KW-1185">Reference proteome</keyword>
<proteinExistence type="predicted"/>
<evidence type="ECO:0000313" key="1">
    <source>
        <dbReference type="EMBL" id="KLN54837.1"/>
    </source>
</evidence>
<sequence length="83" mass="8834">MNYDQQPSGRVAQALGIHRSIAACHAYLARNNDVHALTAALMLPCYRAEFGRLALAMSSAEKTALMSLLPADGEPPAVSLPRA</sequence>
<dbReference type="EMBL" id="JZWI01000021">
    <property type="protein sequence ID" value="KLN54837.1"/>
    <property type="molecule type" value="Genomic_DNA"/>
</dbReference>
<gene>
    <name evidence="1" type="ORF">VPARA_41420</name>
</gene>
<dbReference type="RefSeq" id="WP_021009114.1">
    <property type="nucleotide sequence ID" value="NZ_JZWI01000021.1"/>
</dbReference>
<protein>
    <submittedName>
        <fullName evidence="1">Uncharacterized protein</fullName>
    </submittedName>
</protein>
<dbReference type="AlphaFoldDB" id="A0A0H2M265"/>
<comment type="caution">
    <text evidence="1">The sequence shown here is derived from an EMBL/GenBank/DDBJ whole genome shotgun (WGS) entry which is preliminary data.</text>
</comment>
<name>A0A0H2M265_VARPD</name>
<dbReference type="Proteomes" id="UP000035170">
    <property type="component" value="Unassembled WGS sequence"/>
</dbReference>
<dbReference type="PATRIC" id="fig|34073.19.peg.4243"/>
<reference evidence="1 2" key="1">
    <citation type="submission" date="2015-03" db="EMBL/GenBank/DDBJ databases">
        <title>Genome sequence of Variovorax paradoxus TBEA6.</title>
        <authorList>
            <person name="Poehlein A."/>
            <person name="Schuldes J."/>
            <person name="Wuebbeler J.H."/>
            <person name="Hiessl S."/>
            <person name="Steinbuechel A."/>
            <person name="Daniel R."/>
        </authorList>
    </citation>
    <scope>NUCLEOTIDE SEQUENCE [LARGE SCALE GENOMIC DNA]</scope>
    <source>
        <strain evidence="1 2">TBEA6</strain>
    </source>
</reference>
<evidence type="ECO:0000313" key="2">
    <source>
        <dbReference type="Proteomes" id="UP000035170"/>
    </source>
</evidence>